<reference evidence="1" key="1">
    <citation type="submission" date="2022-07" db="EMBL/GenBank/DDBJ databases">
        <title>Isolation, identification, and degradation of a PFOSA degrading strain from sewage treatment plant.</title>
        <authorList>
            <person name="Zhang L."/>
            <person name="Huo Y."/>
        </authorList>
    </citation>
    <scope>NUCLEOTIDE SEQUENCE</scope>
    <source>
        <strain evidence="1">C1</strain>
    </source>
</reference>
<dbReference type="EMBL" id="CP101751">
    <property type="protein sequence ID" value="UUC44688.1"/>
    <property type="molecule type" value="Genomic_DNA"/>
</dbReference>
<sequence>MMTLSKNIVIRWSVLIFAIALLSCKQKKSDSIILNKTDTNKSESAYFDFDEVDHYHSDIEERKVYLLNNPHSKIKKAEGDDKRAVIYMEDVPDELPDENYGKQLEEFGFKKKRIDPSRNKEISNIFSLTTCNDVYAAACVPIYRDIFIFKKEGRIIGLAKICFNCRLYYIVGTDKDQGEFGQCGGYEKLFRLIEQ</sequence>
<keyword evidence="2" id="KW-1185">Reference proteome</keyword>
<dbReference type="Proteomes" id="UP001059844">
    <property type="component" value="Chromosome"/>
</dbReference>
<dbReference type="RefSeq" id="WP_256550367.1">
    <property type="nucleotide sequence ID" value="NZ_CP101751.1"/>
</dbReference>
<protein>
    <submittedName>
        <fullName evidence="1">Uncharacterized protein</fullName>
    </submittedName>
</protein>
<dbReference type="PROSITE" id="PS51257">
    <property type="entry name" value="PROKAR_LIPOPROTEIN"/>
    <property type="match status" value="1"/>
</dbReference>
<name>A0ABY5ISD9_9FLAO</name>
<evidence type="ECO:0000313" key="2">
    <source>
        <dbReference type="Proteomes" id="UP001059844"/>
    </source>
</evidence>
<accession>A0ABY5ISD9</accession>
<proteinExistence type="predicted"/>
<evidence type="ECO:0000313" key="1">
    <source>
        <dbReference type="EMBL" id="UUC44688.1"/>
    </source>
</evidence>
<gene>
    <name evidence="1" type="ORF">NOX80_13740</name>
</gene>
<organism evidence="1 2">
    <name type="scientific">Flavobacterium cerinum</name>
    <dbReference type="NCBI Taxonomy" id="2502784"/>
    <lineage>
        <taxon>Bacteria</taxon>
        <taxon>Pseudomonadati</taxon>
        <taxon>Bacteroidota</taxon>
        <taxon>Flavobacteriia</taxon>
        <taxon>Flavobacteriales</taxon>
        <taxon>Flavobacteriaceae</taxon>
        <taxon>Flavobacterium</taxon>
    </lineage>
</organism>